<dbReference type="AlphaFoldDB" id="A0A8S9HFB6"/>
<gene>
    <name evidence="2" type="ORF">F2Q68_00016760</name>
</gene>
<dbReference type="EMBL" id="QGKW02001940">
    <property type="protein sequence ID" value="KAF2554912.1"/>
    <property type="molecule type" value="Genomic_DNA"/>
</dbReference>
<feature type="compositionally biased region" description="Polar residues" evidence="1">
    <location>
        <begin position="218"/>
        <end position="231"/>
    </location>
</feature>
<reference evidence="2" key="1">
    <citation type="submission" date="2019-12" db="EMBL/GenBank/DDBJ databases">
        <title>Genome sequencing and annotation of Brassica cretica.</title>
        <authorList>
            <person name="Studholme D.J."/>
            <person name="Sarris P.F."/>
        </authorList>
    </citation>
    <scope>NUCLEOTIDE SEQUENCE</scope>
    <source>
        <strain evidence="2">PFS-001/15</strain>
        <tissue evidence="2">Leaf</tissue>
    </source>
</reference>
<evidence type="ECO:0000313" key="3">
    <source>
        <dbReference type="Proteomes" id="UP000712281"/>
    </source>
</evidence>
<proteinExistence type="predicted"/>
<sequence length="243" mass="27444">MAVGEQDELPKATQREAELQRQIGDLQGQVTGLRRTQEETNPELSSEFQILKEKLNEHSKQLEQSTEKLSQLESKNPTLRDENQALNTVSNKKPRFRTQILPMPTLETPNSGTAGLVCQIKQPLKPLVVSLGHPKPFVSLNDPSVLNPHGSSPYHQIRLSVHSLGFFNCYLCLQERPAPRRRPLQGADQIPVQDHGRRLISSLDAGKLGGRRRQQRQSATKARSQDSQTRLNRARRETLSKTR</sequence>
<feature type="compositionally biased region" description="Polar residues" evidence="1">
    <location>
        <begin position="62"/>
        <end position="77"/>
    </location>
</feature>
<comment type="caution">
    <text evidence="2">The sequence shown here is derived from an EMBL/GenBank/DDBJ whole genome shotgun (WGS) entry which is preliminary data.</text>
</comment>
<dbReference type="Proteomes" id="UP000712281">
    <property type="component" value="Unassembled WGS sequence"/>
</dbReference>
<feature type="compositionally biased region" description="Basic and acidic residues" evidence="1">
    <location>
        <begin position="234"/>
        <end position="243"/>
    </location>
</feature>
<evidence type="ECO:0000313" key="2">
    <source>
        <dbReference type="EMBL" id="KAF2554912.1"/>
    </source>
</evidence>
<feature type="region of interest" description="Disordered" evidence="1">
    <location>
        <begin position="1"/>
        <end position="45"/>
    </location>
</feature>
<organism evidence="2 3">
    <name type="scientific">Brassica cretica</name>
    <name type="common">Mustard</name>
    <dbReference type="NCBI Taxonomy" id="69181"/>
    <lineage>
        <taxon>Eukaryota</taxon>
        <taxon>Viridiplantae</taxon>
        <taxon>Streptophyta</taxon>
        <taxon>Embryophyta</taxon>
        <taxon>Tracheophyta</taxon>
        <taxon>Spermatophyta</taxon>
        <taxon>Magnoliopsida</taxon>
        <taxon>eudicotyledons</taxon>
        <taxon>Gunneridae</taxon>
        <taxon>Pentapetalae</taxon>
        <taxon>rosids</taxon>
        <taxon>malvids</taxon>
        <taxon>Brassicales</taxon>
        <taxon>Brassicaceae</taxon>
        <taxon>Brassiceae</taxon>
        <taxon>Brassica</taxon>
    </lineage>
</organism>
<feature type="region of interest" description="Disordered" evidence="1">
    <location>
        <begin position="182"/>
        <end position="243"/>
    </location>
</feature>
<name>A0A8S9HFB6_BRACR</name>
<feature type="compositionally biased region" description="Basic and acidic residues" evidence="1">
    <location>
        <begin position="8"/>
        <end position="19"/>
    </location>
</feature>
<protein>
    <submittedName>
        <fullName evidence="2">Uncharacterized protein</fullName>
    </submittedName>
</protein>
<feature type="region of interest" description="Disordered" evidence="1">
    <location>
        <begin position="59"/>
        <end position="78"/>
    </location>
</feature>
<evidence type="ECO:0000256" key="1">
    <source>
        <dbReference type="SAM" id="MobiDB-lite"/>
    </source>
</evidence>
<accession>A0A8S9HFB6</accession>